<dbReference type="Proteomes" id="UP001652445">
    <property type="component" value="Unassembled WGS sequence"/>
</dbReference>
<evidence type="ECO:0000313" key="3">
    <source>
        <dbReference type="Proteomes" id="UP001652445"/>
    </source>
</evidence>
<gene>
    <name evidence="2" type="ORF">OB236_00825</name>
</gene>
<dbReference type="EMBL" id="JAOQIO010000004">
    <property type="protein sequence ID" value="MCU6790657.1"/>
    <property type="molecule type" value="Genomic_DNA"/>
</dbReference>
<feature type="domain" description="GLUG" evidence="1">
    <location>
        <begin position="36"/>
        <end position="58"/>
    </location>
</feature>
<proteinExistence type="predicted"/>
<reference evidence="2 3" key="1">
    <citation type="submission" date="2022-09" db="EMBL/GenBank/DDBJ databases">
        <authorList>
            <person name="Han X.L."/>
            <person name="Wang Q."/>
            <person name="Lu T."/>
        </authorList>
    </citation>
    <scope>NUCLEOTIDE SEQUENCE [LARGE SCALE GENOMIC DNA]</scope>
    <source>
        <strain evidence="2 3">WQ 127069</strain>
    </source>
</reference>
<comment type="caution">
    <text evidence="2">The sequence shown here is derived from an EMBL/GenBank/DDBJ whole genome shotgun (WGS) entry which is preliminary data.</text>
</comment>
<keyword evidence="3" id="KW-1185">Reference proteome</keyword>
<accession>A0ABT2U817</accession>
<dbReference type="Pfam" id="PF07581">
    <property type="entry name" value="Glug"/>
    <property type="match status" value="2"/>
</dbReference>
<protein>
    <recommendedName>
        <fullName evidence="1">GLUG domain-containing protein</fullName>
    </recommendedName>
</protein>
<dbReference type="Gene3D" id="2.160.20.110">
    <property type="match status" value="1"/>
</dbReference>
<evidence type="ECO:0000313" key="2">
    <source>
        <dbReference type="EMBL" id="MCU6790657.1"/>
    </source>
</evidence>
<feature type="domain" description="GLUG" evidence="1">
    <location>
        <begin position="10"/>
        <end position="30"/>
    </location>
</feature>
<name>A0ABT2U817_9BACL</name>
<evidence type="ECO:0000259" key="1">
    <source>
        <dbReference type="Pfam" id="PF07581"/>
    </source>
</evidence>
<dbReference type="InterPro" id="IPR011493">
    <property type="entry name" value="GLUG"/>
</dbReference>
<organism evidence="2 3">
    <name type="scientific">Paenibacillus baimaensis</name>
    <dbReference type="NCBI Taxonomy" id="2982185"/>
    <lineage>
        <taxon>Bacteria</taxon>
        <taxon>Bacillati</taxon>
        <taxon>Bacillota</taxon>
        <taxon>Bacilli</taxon>
        <taxon>Bacillales</taxon>
        <taxon>Paenibacillaceae</taxon>
        <taxon>Paenibacillus</taxon>
    </lineage>
</organism>
<sequence>MKVTGSQNKAGGLIGSHIGEISNSYATGHIIASNGDSSVGGLIGETGRTITNSYASGKLIKPSGTGYIGGLIGESNSPFTYTITKSYWNATDNPSLTNMGTKPETDGALQKSDMKDMITLGGWSSTIWGIQGGVSTPYLKTFSPVLRVAPISATYYTEPVGNELQVSGHVRDGSIGEPLTISIEIKNSTNATVTDYVYEMPATGDKKTFTWQTLIDDQRYPAGAYTLNIRVNDVTRQERIR</sequence>